<organism evidence="1 2">
    <name type="scientific">Tetrahymena thermophila (strain SB210)</name>
    <dbReference type="NCBI Taxonomy" id="312017"/>
    <lineage>
        <taxon>Eukaryota</taxon>
        <taxon>Sar</taxon>
        <taxon>Alveolata</taxon>
        <taxon>Ciliophora</taxon>
        <taxon>Intramacronucleata</taxon>
        <taxon>Oligohymenophorea</taxon>
        <taxon>Hymenostomatida</taxon>
        <taxon>Tetrahymenina</taxon>
        <taxon>Tetrahymenidae</taxon>
        <taxon>Tetrahymena</taxon>
    </lineage>
</organism>
<evidence type="ECO:0000313" key="2">
    <source>
        <dbReference type="Proteomes" id="UP000009168"/>
    </source>
</evidence>
<evidence type="ECO:0000313" key="1">
    <source>
        <dbReference type="EMBL" id="EWS71281.1"/>
    </source>
</evidence>
<dbReference type="EMBL" id="GG662290">
    <property type="protein sequence ID" value="EWS71281.1"/>
    <property type="molecule type" value="Genomic_DNA"/>
</dbReference>
<keyword evidence="2" id="KW-1185">Reference proteome</keyword>
<gene>
    <name evidence="1" type="ORF">TTHERM_001008725</name>
</gene>
<name>W7XC28_TETTS</name>
<dbReference type="Proteomes" id="UP000009168">
    <property type="component" value="Unassembled WGS sequence"/>
</dbReference>
<sequence>MLIFNLFILVSFIDNQNINQALNLKKKWRALYFLQIIEVFYIICILHQQEVEELQSYFRLFFILKFYFHLIQFHYQYNQSLKFLQGFLWKFINQFLRYYEIPFFQFQYQTEYQREKGTTTNTKNPQDQSYKTFLLSKAKFYSKSNILSFNILAVNKAYFQMANKLIDITQNIFILHLQVLFIIDIQFV</sequence>
<dbReference type="KEGG" id="tet:TTHERM_001008725"/>
<dbReference type="GeneID" id="24441388"/>
<reference evidence="2" key="1">
    <citation type="journal article" date="2006" name="PLoS Biol.">
        <title>Macronuclear genome sequence of the ciliate Tetrahymena thermophila, a model eukaryote.</title>
        <authorList>
            <person name="Eisen J.A."/>
            <person name="Coyne R.S."/>
            <person name="Wu M."/>
            <person name="Wu D."/>
            <person name="Thiagarajan M."/>
            <person name="Wortman J.R."/>
            <person name="Badger J.H."/>
            <person name="Ren Q."/>
            <person name="Amedeo P."/>
            <person name="Jones K.M."/>
            <person name="Tallon L.J."/>
            <person name="Delcher A.L."/>
            <person name="Salzberg S.L."/>
            <person name="Silva J.C."/>
            <person name="Haas B.J."/>
            <person name="Majoros W.H."/>
            <person name="Farzad M."/>
            <person name="Carlton J.M."/>
            <person name="Smith R.K. Jr."/>
            <person name="Garg J."/>
            <person name="Pearlman R.E."/>
            <person name="Karrer K.M."/>
            <person name="Sun L."/>
            <person name="Manning G."/>
            <person name="Elde N.C."/>
            <person name="Turkewitz A.P."/>
            <person name="Asai D.J."/>
            <person name="Wilkes D.E."/>
            <person name="Wang Y."/>
            <person name="Cai H."/>
            <person name="Collins K."/>
            <person name="Stewart B.A."/>
            <person name="Lee S.R."/>
            <person name="Wilamowska K."/>
            <person name="Weinberg Z."/>
            <person name="Ruzzo W.L."/>
            <person name="Wloga D."/>
            <person name="Gaertig J."/>
            <person name="Frankel J."/>
            <person name="Tsao C.-C."/>
            <person name="Gorovsky M.A."/>
            <person name="Keeling P.J."/>
            <person name="Waller R.F."/>
            <person name="Patron N.J."/>
            <person name="Cherry J.M."/>
            <person name="Stover N.A."/>
            <person name="Krieger C.J."/>
            <person name="del Toro C."/>
            <person name="Ryder H.F."/>
            <person name="Williamson S.C."/>
            <person name="Barbeau R.A."/>
            <person name="Hamilton E.P."/>
            <person name="Orias E."/>
        </authorList>
    </citation>
    <scope>NUCLEOTIDE SEQUENCE [LARGE SCALE GENOMIC DNA]</scope>
    <source>
        <strain evidence="2">SB210</strain>
    </source>
</reference>
<dbReference type="RefSeq" id="XP_012656187.1">
    <property type="nucleotide sequence ID" value="XM_012800733.1"/>
</dbReference>
<accession>W7XC28</accession>
<dbReference type="InParanoid" id="W7XC28"/>
<proteinExistence type="predicted"/>
<dbReference type="AlphaFoldDB" id="W7XC28"/>
<protein>
    <submittedName>
        <fullName evidence="1">Uncharacterized protein</fullName>
    </submittedName>
</protein>